<feature type="region of interest" description="Disordered" evidence="1">
    <location>
        <begin position="1"/>
        <end position="63"/>
    </location>
</feature>
<dbReference type="OrthoDB" id="4323916at2759"/>
<dbReference type="AlphaFoldDB" id="A0A9X0BT21"/>
<name>A0A9X0BT21_9EURO</name>
<reference evidence="2" key="2">
    <citation type="journal article" date="2023" name="IMA Fungus">
        <title>Comparative genomic study of the Penicillium genus elucidates a diverse pangenome and 15 lateral gene transfer events.</title>
        <authorList>
            <person name="Petersen C."/>
            <person name="Sorensen T."/>
            <person name="Nielsen M.R."/>
            <person name="Sondergaard T.E."/>
            <person name="Sorensen J.L."/>
            <person name="Fitzpatrick D.A."/>
            <person name="Frisvad J.C."/>
            <person name="Nielsen K.L."/>
        </authorList>
    </citation>
    <scope>NUCLEOTIDE SEQUENCE</scope>
    <source>
        <strain evidence="2">IBT 17660</strain>
    </source>
</reference>
<evidence type="ECO:0000313" key="2">
    <source>
        <dbReference type="EMBL" id="KAJ5483127.1"/>
    </source>
</evidence>
<evidence type="ECO:0000313" key="3">
    <source>
        <dbReference type="Proteomes" id="UP001147760"/>
    </source>
</evidence>
<gene>
    <name evidence="2" type="ORF">N7530_002373</name>
</gene>
<accession>A0A9X0BT21</accession>
<comment type="caution">
    <text evidence="2">The sequence shown here is derived from an EMBL/GenBank/DDBJ whole genome shotgun (WGS) entry which is preliminary data.</text>
</comment>
<protein>
    <submittedName>
        <fullName evidence="2">Uncharacterized protein</fullName>
    </submittedName>
</protein>
<reference evidence="2" key="1">
    <citation type="submission" date="2022-12" db="EMBL/GenBank/DDBJ databases">
        <authorList>
            <person name="Petersen C."/>
        </authorList>
    </citation>
    <scope>NUCLEOTIDE SEQUENCE</scope>
    <source>
        <strain evidence="2">IBT 17660</strain>
    </source>
</reference>
<dbReference type="Proteomes" id="UP001147760">
    <property type="component" value="Unassembled WGS sequence"/>
</dbReference>
<sequence length="187" mass="21094">MDGSHNEPEAKVKHDQGRESAPPEHVNEPPVFPALQNHDQQLLCTNPREKLPELQQPPNGADGVAAEPFQPLAEELMRRYQDNPPLAHQASQIVKLYRRLYESYVARKTECQFLEKANEELRTANLYLYQERECLQSRYAKQEKELACFGQAFDNLGTGIGSILRSSEGGILESMLETADRTDEGAA</sequence>
<dbReference type="EMBL" id="JAPWDO010000002">
    <property type="protein sequence ID" value="KAJ5483127.1"/>
    <property type="molecule type" value="Genomic_DNA"/>
</dbReference>
<organism evidence="2 3">
    <name type="scientific">Penicillium desertorum</name>
    <dbReference type="NCBI Taxonomy" id="1303715"/>
    <lineage>
        <taxon>Eukaryota</taxon>
        <taxon>Fungi</taxon>
        <taxon>Dikarya</taxon>
        <taxon>Ascomycota</taxon>
        <taxon>Pezizomycotina</taxon>
        <taxon>Eurotiomycetes</taxon>
        <taxon>Eurotiomycetidae</taxon>
        <taxon>Eurotiales</taxon>
        <taxon>Aspergillaceae</taxon>
        <taxon>Penicillium</taxon>
    </lineage>
</organism>
<feature type="compositionally biased region" description="Basic and acidic residues" evidence="1">
    <location>
        <begin position="1"/>
        <end position="27"/>
    </location>
</feature>
<proteinExistence type="predicted"/>
<keyword evidence="3" id="KW-1185">Reference proteome</keyword>
<evidence type="ECO:0000256" key="1">
    <source>
        <dbReference type="SAM" id="MobiDB-lite"/>
    </source>
</evidence>